<dbReference type="GO" id="GO:0006015">
    <property type="term" value="P:5-phosphoribose 1-diphosphate biosynthetic process"/>
    <property type="evidence" value="ECO:0007669"/>
    <property type="project" value="UniProtKB-UniRule"/>
</dbReference>
<evidence type="ECO:0000313" key="9">
    <source>
        <dbReference type="Proteomes" id="UP000076400"/>
    </source>
</evidence>
<dbReference type="GO" id="GO:0005524">
    <property type="term" value="F:ATP binding"/>
    <property type="evidence" value="ECO:0007669"/>
    <property type="project" value="UniProtKB-KW"/>
</dbReference>
<comment type="function">
    <text evidence="6">Catalyzes the phosphorylation of ribose 1,5-bisphosphate to 5-phospho-D-ribosyl alpha-1-diphosphate (PRPP).</text>
</comment>
<protein>
    <recommendedName>
        <fullName evidence="6">Ribose 1,5-bisphosphate phosphokinase PhnN</fullName>
        <ecNumber evidence="6">2.7.4.23</ecNumber>
    </recommendedName>
    <alternativeName>
        <fullName evidence="6">Ribose 1,5-bisphosphokinase</fullName>
    </alternativeName>
</protein>
<dbReference type="PANTHER" id="PTHR23117">
    <property type="entry name" value="GUANYLATE KINASE-RELATED"/>
    <property type="match status" value="1"/>
</dbReference>
<keyword evidence="8" id="KW-0418">Kinase</keyword>
<keyword evidence="3 6" id="KW-0808">Transferase</keyword>
<dbReference type="InterPro" id="IPR008145">
    <property type="entry name" value="GK/Ca_channel_bsu"/>
</dbReference>
<dbReference type="GO" id="GO:0019634">
    <property type="term" value="P:organic phosphonate metabolic process"/>
    <property type="evidence" value="ECO:0007669"/>
    <property type="project" value="UniProtKB-UniRule"/>
</dbReference>
<keyword evidence="9" id="KW-1185">Reference proteome</keyword>
<proteinExistence type="inferred from homology"/>
<evidence type="ECO:0000256" key="6">
    <source>
        <dbReference type="HAMAP-Rule" id="MF_00836"/>
    </source>
</evidence>
<dbReference type="STRING" id="580166.AUP43_11730"/>
<dbReference type="HAMAP" id="MF_00836">
    <property type="entry name" value="PhnN"/>
    <property type="match status" value="1"/>
</dbReference>
<evidence type="ECO:0000256" key="5">
    <source>
        <dbReference type="ARBA" id="ARBA00022840"/>
    </source>
</evidence>
<dbReference type="RefSeq" id="WP_067558178.1">
    <property type="nucleotide sequence ID" value="NZ_LPXN01000131.1"/>
</dbReference>
<feature type="binding site" evidence="6">
    <location>
        <begin position="11"/>
        <end position="18"/>
    </location>
    <ligand>
        <name>ATP</name>
        <dbReference type="ChEBI" id="CHEBI:30616"/>
    </ligand>
</feature>
<evidence type="ECO:0000256" key="1">
    <source>
        <dbReference type="ARBA" id="ARBA00000373"/>
    </source>
</evidence>
<dbReference type="AlphaFoldDB" id="A0A154VVM5"/>
<dbReference type="Proteomes" id="UP000076400">
    <property type="component" value="Unassembled WGS sequence"/>
</dbReference>
<reference evidence="8 9" key="1">
    <citation type="submission" date="2015-12" db="EMBL/GenBank/DDBJ databases">
        <title>Genome sequence of Oceanibaculum pacificum MCCC 1A02656.</title>
        <authorList>
            <person name="Lu L."/>
            <person name="Lai Q."/>
            <person name="Shao Z."/>
            <person name="Qian P."/>
        </authorList>
    </citation>
    <scope>NUCLEOTIDE SEQUENCE [LARGE SCALE GENOMIC DNA]</scope>
    <source>
        <strain evidence="8 9">MCCC 1A02656</strain>
    </source>
</reference>
<comment type="catalytic activity">
    <reaction evidence="1 6">
        <text>alpha-D-ribose 1,5-bisphosphate + ATP = 5-phospho-alpha-D-ribose 1-diphosphate + ADP</text>
        <dbReference type="Rhea" id="RHEA:20109"/>
        <dbReference type="ChEBI" id="CHEBI:30616"/>
        <dbReference type="ChEBI" id="CHEBI:58017"/>
        <dbReference type="ChEBI" id="CHEBI:68688"/>
        <dbReference type="ChEBI" id="CHEBI:456216"/>
        <dbReference type="EC" id="2.7.4.23"/>
    </reaction>
</comment>
<accession>A0A154VVM5</accession>
<dbReference type="NCBIfam" id="TIGR02322">
    <property type="entry name" value="phosphon_PhnN"/>
    <property type="match status" value="1"/>
</dbReference>
<comment type="pathway">
    <text evidence="2 6">Metabolic intermediate biosynthesis; 5-phospho-alpha-D-ribose 1-diphosphate biosynthesis; 5-phospho-alpha-D-ribose 1-diphosphate from D-ribose 5-phosphate (route II): step 3/3.</text>
</comment>
<keyword evidence="5 6" id="KW-0067">ATP-binding</keyword>
<feature type="domain" description="Guanylate kinase/L-type calcium channel beta subunit" evidence="7">
    <location>
        <begin position="3"/>
        <end position="183"/>
    </location>
</feature>
<sequence length="186" mass="19087">MNKGALALVVGPSGAGKDSLLDGARAALAGDERFVFARREITRPADAGGEAHTAIDRPTFEARQAAGAYALSWDAHGLGYGIPGAVEGDLAAGRVVVANVSRGVLDAARAAYPRIAIISITVSEAVLAARLRARGRETEADIARRLERARAFAVTGGDVIDIRNDGALETAVAAFVAALRGLSAAQ</sequence>
<dbReference type="InterPro" id="IPR012699">
    <property type="entry name" value="PhnN"/>
</dbReference>
<dbReference type="OrthoDB" id="341217at2"/>
<dbReference type="InterPro" id="IPR027417">
    <property type="entry name" value="P-loop_NTPase"/>
</dbReference>
<dbReference type="UniPathway" id="UPA00087">
    <property type="reaction ID" value="UER00175"/>
</dbReference>
<evidence type="ECO:0000313" key="8">
    <source>
        <dbReference type="EMBL" id="KZD05333.1"/>
    </source>
</evidence>
<evidence type="ECO:0000256" key="2">
    <source>
        <dbReference type="ARBA" id="ARBA00005069"/>
    </source>
</evidence>
<name>A0A154VVM5_9PROT</name>
<evidence type="ECO:0000256" key="3">
    <source>
        <dbReference type="ARBA" id="ARBA00022679"/>
    </source>
</evidence>
<dbReference type="PANTHER" id="PTHR23117:SF8">
    <property type="entry name" value="RIBOSE 1,5-BISPHOSPHATE PHOSPHOKINASE PHNN"/>
    <property type="match status" value="1"/>
</dbReference>
<dbReference type="SMART" id="SM00072">
    <property type="entry name" value="GuKc"/>
    <property type="match status" value="1"/>
</dbReference>
<evidence type="ECO:0000256" key="4">
    <source>
        <dbReference type="ARBA" id="ARBA00022741"/>
    </source>
</evidence>
<gene>
    <name evidence="6" type="primary">phnN</name>
    <name evidence="8" type="ORF">AUP43_11730</name>
</gene>
<dbReference type="GO" id="GO:0033863">
    <property type="term" value="F:ribose 1,5-bisphosphate phosphokinase activity"/>
    <property type="evidence" value="ECO:0007669"/>
    <property type="project" value="UniProtKB-UniRule"/>
</dbReference>
<dbReference type="EC" id="2.7.4.23" evidence="6"/>
<dbReference type="GO" id="GO:0005829">
    <property type="term" value="C:cytosol"/>
    <property type="evidence" value="ECO:0007669"/>
    <property type="project" value="TreeGrafter"/>
</dbReference>
<dbReference type="SUPFAM" id="SSF52540">
    <property type="entry name" value="P-loop containing nucleoside triphosphate hydrolases"/>
    <property type="match status" value="1"/>
</dbReference>
<comment type="caution">
    <text evidence="8">The sequence shown here is derived from an EMBL/GenBank/DDBJ whole genome shotgun (WGS) entry which is preliminary data.</text>
</comment>
<comment type="similarity">
    <text evidence="6">Belongs to the ribose 1,5-bisphosphokinase family.</text>
</comment>
<evidence type="ECO:0000259" key="7">
    <source>
        <dbReference type="SMART" id="SM00072"/>
    </source>
</evidence>
<dbReference type="EMBL" id="LPXN01000131">
    <property type="protein sequence ID" value="KZD05333.1"/>
    <property type="molecule type" value="Genomic_DNA"/>
</dbReference>
<keyword evidence="4 6" id="KW-0547">Nucleotide-binding</keyword>
<dbReference type="Gene3D" id="3.40.50.300">
    <property type="entry name" value="P-loop containing nucleotide triphosphate hydrolases"/>
    <property type="match status" value="1"/>
</dbReference>
<organism evidence="8 9">
    <name type="scientific">Oceanibaculum pacificum</name>
    <dbReference type="NCBI Taxonomy" id="580166"/>
    <lineage>
        <taxon>Bacteria</taxon>
        <taxon>Pseudomonadati</taxon>
        <taxon>Pseudomonadota</taxon>
        <taxon>Alphaproteobacteria</taxon>
        <taxon>Rhodospirillales</taxon>
        <taxon>Oceanibaculaceae</taxon>
        <taxon>Oceanibaculum</taxon>
    </lineage>
</organism>